<accession>A0AAE6H314</accession>
<evidence type="ECO:0000313" key="2">
    <source>
        <dbReference type="Proteomes" id="UP000831804"/>
    </source>
</evidence>
<proteinExistence type="predicted"/>
<evidence type="ECO:0000313" key="1">
    <source>
        <dbReference type="EMBL" id="QDL57079.1"/>
    </source>
</evidence>
<dbReference type="Proteomes" id="UP000831804">
    <property type="component" value="Segment"/>
</dbReference>
<reference evidence="1" key="1">
    <citation type="journal article" date="2019" name="Viruses">
        <title>A Nymphalid-Infecting Group I Alphabaculovirus Isolated from the Major Passion Fruit Caterpillar Pest Dione juno juno (Lepidoptera: Nymphalidae).</title>
        <authorList>
            <person name="Ribeiro B.M."/>
            <person name="Dos Santos E.R."/>
            <person name="Trentin L.B."/>
            <person name="da Silva L.A."/>
            <person name="de Melo F.L."/>
            <person name="Kitajima E.W."/>
            <person name="Ardisson-Araujo D.M.P."/>
        </authorList>
    </citation>
    <scope>NUCLEOTIDE SEQUENCE</scope>
    <source>
        <strain evidence="1">Araguari-MG</strain>
    </source>
</reference>
<dbReference type="GeneID" id="80538255"/>
<organism evidence="1 2">
    <name type="scientific">Dione juno nucleopolyhedrovirus</name>
    <dbReference type="NCBI Taxonomy" id="2594175"/>
    <lineage>
        <taxon>Viruses</taxon>
        <taxon>Viruses incertae sedis</taxon>
        <taxon>Naldaviricetes</taxon>
        <taxon>Lefavirales</taxon>
        <taxon>Baculoviridae</taxon>
        <taxon>Alphabaculovirus</taxon>
        <taxon>Alphabaculovirus dijunonis</taxon>
    </lineage>
</organism>
<dbReference type="RefSeq" id="YP_010799900.1">
    <property type="nucleotide sequence ID" value="NC_076692.1"/>
</dbReference>
<keyword evidence="2" id="KW-1185">Reference proteome</keyword>
<dbReference type="EMBL" id="MK558262">
    <property type="protein sequence ID" value="QDL57079.1"/>
    <property type="molecule type" value="Genomic_DNA"/>
</dbReference>
<gene>
    <name evidence="1" type="primary">bro-c</name>
    <name evidence="1" type="ORF">DijuNPV-ORF-148</name>
</gene>
<name>A0AAE6H314_9ABAC</name>
<protein>
    <submittedName>
        <fullName evidence="1">BRO-C</fullName>
    </submittedName>
</protein>
<dbReference type="KEGG" id="vg:80538255"/>
<sequence>MTDLNRMYAGFQETMQRKDELLQTKDEQVTALVAKMVDLSGRAVQYPADERKQPVLCVARDGTTFTAIAGQKAYVQTQKHKRHIVAASVVAEAVRPNPTVDWNNATHQLPAKKSKRSISFESEEDAQQFEARIKQLLNNIN</sequence>